<evidence type="ECO:0000313" key="3">
    <source>
        <dbReference type="Proteomes" id="UP000610966"/>
    </source>
</evidence>
<protein>
    <submittedName>
        <fullName evidence="2">ArsR family transcriptional regulator</fullName>
    </submittedName>
</protein>
<dbReference type="PANTHER" id="PTHR30595:SF6">
    <property type="entry name" value="SCHLAFEN ALBA-2 DOMAIN-CONTAINING PROTEIN"/>
    <property type="match status" value="1"/>
</dbReference>
<dbReference type="InterPro" id="IPR007421">
    <property type="entry name" value="Schlafen_AlbA_2_dom"/>
</dbReference>
<organism evidence="2 3">
    <name type="scientific">Sphaerimonospora thailandensis</name>
    <dbReference type="NCBI Taxonomy" id="795644"/>
    <lineage>
        <taxon>Bacteria</taxon>
        <taxon>Bacillati</taxon>
        <taxon>Actinomycetota</taxon>
        <taxon>Actinomycetes</taxon>
        <taxon>Streptosporangiales</taxon>
        <taxon>Streptosporangiaceae</taxon>
        <taxon>Sphaerimonospora</taxon>
    </lineage>
</organism>
<sequence length="532" mass="59300">MPKRMSLTEFRAAFPGEGQHIEFKQGLPEEKIQEAVVAFSNSDGGVILIGVGPDGSLHGRRLDGEATARLHRALTRARDPGRYEIFELLVEETPLTVVAVARRREGFSQTANGRVLVRKAAMNEPLMGFDLSDFITRRALARFEITESGAVWQDVDDICRRSVAEAWNWPDDENLIDRLTEKGLVRKRRTEPALTVAGALYLLAEPQRVLGKSYVEIFRYGDSGNAYDKRLEVTGPLPRQVEETTRLVVDELGSDMVIVGLKRVELPRIPVEVLREAVANAVAHRTYENHRSPVRLEIRPDAIKVISPGPLPEPVTVQNLREQNAPRNMTVISTLRRYRLAEDAGRGIDVMQDSMEAHLLDPPHFIDDGSCVTVVLPRTSAVTPEERAWVQEVESKGEIRGSDRVVLVHAMRGAVLTNRSVRDLLQVDSVDARNCLQRLRDAGLLMQSGERGGANYALAPQPAITLRRHAGPAEFTQLVLQLAAEGPVTNRQVREHTGLDRVQVTSLLNRMVQAGNLLRRGERKGIHYIMPS</sequence>
<dbReference type="PANTHER" id="PTHR30595">
    <property type="entry name" value="GLPR-RELATED TRANSCRIPTIONAL REPRESSOR"/>
    <property type="match status" value="1"/>
</dbReference>
<dbReference type="Pfam" id="PF13749">
    <property type="entry name" value="HATPase_c_4"/>
    <property type="match status" value="1"/>
</dbReference>
<comment type="caution">
    <text evidence="2">The sequence shown here is derived from an EMBL/GenBank/DDBJ whole genome shotgun (WGS) entry which is preliminary data.</text>
</comment>
<accession>A0A8J3W1R9</accession>
<dbReference type="Gene3D" id="3.30.565.60">
    <property type="match status" value="1"/>
</dbReference>
<evidence type="ECO:0000313" key="2">
    <source>
        <dbReference type="EMBL" id="GIH72500.1"/>
    </source>
</evidence>
<reference evidence="2" key="1">
    <citation type="submission" date="2021-01" db="EMBL/GenBank/DDBJ databases">
        <title>Whole genome shotgun sequence of Sphaerimonospora thailandensis NBRC 107569.</title>
        <authorList>
            <person name="Komaki H."/>
            <person name="Tamura T."/>
        </authorList>
    </citation>
    <scope>NUCLEOTIDE SEQUENCE</scope>
    <source>
        <strain evidence="2">NBRC 107569</strain>
    </source>
</reference>
<proteinExistence type="predicted"/>
<feature type="domain" description="Schlafen AlbA-2" evidence="1">
    <location>
        <begin position="17"/>
        <end position="126"/>
    </location>
</feature>
<dbReference type="Gene3D" id="3.30.950.30">
    <property type="entry name" value="Schlafen, AAA domain"/>
    <property type="match status" value="1"/>
</dbReference>
<dbReference type="AlphaFoldDB" id="A0A8J3W1R9"/>
<dbReference type="InterPro" id="IPR038461">
    <property type="entry name" value="Schlafen_AlbA_2_dom_sf"/>
</dbReference>
<dbReference type="EMBL" id="BOOG01000053">
    <property type="protein sequence ID" value="GIH72500.1"/>
    <property type="molecule type" value="Genomic_DNA"/>
</dbReference>
<dbReference type="InterPro" id="IPR038475">
    <property type="entry name" value="RecG_C_sf"/>
</dbReference>
<keyword evidence="3" id="KW-1185">Reference proteome</keyword>
<dbReference type="Pfam" id="PF04326">
    <property type="entry name" value="SLFN_AlbA_2"/>
    <property type="match status" value="1"/>
</dbReference>
<gene>
    <name evidence="2" type="ORF">Mth01_47530</name>
</gene>
<dbReference type="Gene3D" id="1.10.10.10">
    <property type="entry name" value="Winged helix-like DNA-binding domain superfamily/Winged helix DNA-binding domain"/>
    <property type="match status" value="1"/>
</dbReference>
<name>A0A8J3W1R9_9ACTN</name>
<dbReference type="InterPro" id="IPR036388">
    <property type="entry name" value="WH-like_DNA-bd_sf"/>
</dbReference>
<evidence type="ECO:0000259" key="1">
    <source>
        <dbReference type="Pfam" id="PF04326"/>
    </source>
</evidence>
<dbReference type="Proteomes" id="UP000610966">
    <property type="component" value="Unassembled WGS sequence"/>
</dbReference>